<dbReference type="EMBL" id="PYGA01000032">
    <property type="protein sequence ID" value="PSK87358.1"/>
    <property type="molecule type" value="Genomic_DNA"/>
</dbReference>
<dbReference type="InterPro" id="IPR036465">
    <property type="entry name" value="vWFA_dom_sf"/>
</dbReference>
<sequence length="702" mass="74686">MVGEPMTRYRYGPYRAGPDPLAPPADTRAALDALGRSVIDGDRPRDALRRLLHRGTDGLPGLDDLRERARTRTAELRSLGRLDGTLERVRALLDRAVSQERAALAAVGGDDAALREAELGALPADTAAAVRRLADYAWRSDAARSSYAALRDLLRREVLDSRFRGAKDALAGTDPAEMARVASMIAALNAMLDADARGAHTPDDFDRFMAEFGDLFPELPELPDLPDSADSPGSADAPELPGSADSPSAAATPGSLGVPGSPTTPGRPRDLDELVDVLARRSAAAQRLLDSLTPDRRDTLLSLSAQAMAEAGLTRDVQRLGDALRARRPDLAWSGAEDMAGSAPLGMGDATTALADLADLAEVERALAQHYPGADLADVDEDAVRRALGRRAVDDLARLRSVERDLRDQGLLGGSRGRPRLTPKALRRLGATALREVLGDVRPVAAQRAGAHSGSDPGPSGEPTGSTRPWSFGDERPIDAVRTVRNAVARSAPGAPLRLGPRDFEVAEAEQRRAAAVSLLVDVSYSMRQGGLAGAAKRTAMALHALVETRYPQDAVQVVAFNDHAREVPPKDLVDLAFEPVQGTNLHHALLIAGRHVDRHPGFTPVVLVVTDGEPTAHLERDGAASFAWPPVPRTAELTFAEVDRMTRRGAVITVFLLDEAPGPAGFAASLARRNGGRVVHAAPERLGAAVVLDYLARRQHP</sequence>
<feature type="domain" description="VWFA" evidence="2">
    <location>
        <begin position="514"/>
        <end position="697"/>
    </location>
</feature>
<accession>A0A2P8CQW6</accession>
<comment type="caution">
    <text evidence="3">The sequence shown here is derived from an EMBL/GenBank/DDBJ whole genome shotgun (WGS) entry which is preliminary data.</text>
</comment>
<dbReference type="AlphaFoldDB" id="A0A2P8CQW6"/>
<evidence type="ECO:0000259" key="2">
    <source>
        <dbReference type="SMART" id="SM00327"/>
    </source>
</evidence>
<proteinExistence type="predicted"/>
<protein>
    <submittedName>
        <fullName evidence="3">Uncharacterized protein with von Willebrand factor type A (VWA) domain</fullName>
    </submittedName>
</protein>
<dbReference type="Proteomes" id="UP000240542">
    <property type="component" value="Unassembled WGS sequence"/>
</dbReference>
<dbReference type="CDD" id="cd00198">
    <property type="entry name" value="vWFA"/>
    <property type="match status" value="1"/>
</dbReference>
<dbReference type="SMART" id="SM00327">
    <property type="entry name" value="VWA"/>
    <property type="match status" value="1"/>
</dbReference>
<feature type="compositionally biased region" description="Low complexity" evidence="1">
    <location>
        <begin position="225"/>
        <end position="239"/>
    </location>
</feature>
<keyword evidence="4" id="KW-1185">Reference proteome</keyword>
<feature type="region of interest" description="Disordered" evidence="1">
    <location>
        <begin position="447"/>
        <end position="474"/>
    </location>
</feature>
<evidence type="ECO:0000256" key="1">
    <source>
        <dbReference type="SAM" id="MobiDB-lite"/>
    </source>
</evidence>
<dbReference type="Gene3D" id="3.40.50.410">
    <property type="entry name" value="von Willebrand factor, type A domain"/>
    <property type="match status" value="1"/>
</dbReference>
<dbReference type="InterPro" id="IPR002035">
    <property type="entry name" value="VWF_A"/>
</dbReference>
<name>A0A2P8CQW6_9ACTN</name>
<feature type="region of interest" description="Disordered" evidence="1">
    <location>
        <begin position="1"/>
        <end position="24"/>
    </location>
</feature>
<evidence type="ECO:0000313" key="3">
    <source>
        <dbReference type="EMBL" id="PSK87358.1"/>
    </source>
</evidence>
<gene>
    <name evidence="3" type="ORF">CLV63_13213</name>
</gene>
<dbReference type="SUPFAM" id="SSF53300">
    <property type="entry name" value="vWA-like"/>
    <property type="match status" value="1"/>
</dbReference>
<evidence type="ECO:0000313" key="4">
    <source>
        <dbReference type="Proteomes" id="UP000240542"/>
    </source>
</evidence>
<reference evidence="3 4" key="1">
    <citation type="submission" date="2018-03" db="EMBL/GenBank/DDBJ databases">
        <title>Genomic Encyclopedia of Archaeal and Bacterial Type Strains, Phase II (KMG-II): from individual species to whole genera.</title>
        <authorList>
            <person name="Goeker M."/>
        </authorList>
    </citation>
    <scope>NUCLEOTIDE SEQUENCE [LARGE SCALE GENOMIC DNA]</scope>
    <source>
        <strain evidence="3 4">DSM 45312</strain>
    </source>
</reference>
<organism evidence="3 4">
    <name type="scientific">Murinocardiopsis flavida</name>
    <dbReference type="NCBI Taxonomy" id="645275"/>
    <lineage>
        <taxon>Bacteria</taxon>
        <taxon>Bacillati</taxon>
        <taxon>Actinomycetota</taxon>
        <taxon>Actinomycetes</taxon>
        <taxon>Streptosporangiales</taxon>
        <taxon>Nocardiopsidaceae</taxon>
        <taxon>Murinocardiopsis</taxon>
    </lineage>
</organism>
<feature type="region of interest" description="Disordered" evidence="1">
    <location>
        <begin position="219"/>
        <end position="270"/>
    </location>
</feature>
<dbReference type="Pfam" id="PF13519">
    <property type="entry name" value="VWA_2"/>
    <property type="match status" value="1"/>
</dbReference>